<dbReference type="AlphaFoldDB" id="A0A8H7ZM13"/>
<comment type="caution">
    <text evidence="1">The sequence shown here is derived from an EMBL/GenBank/DDBJ whole genome shotgun (WGS) entry which is preliminary data.</text>
</comment>
<reference evidence="1 2" key="1">
    <citation type="journal article" name="Sci. Rep.">
        <title>Genome-scale phylogenetic analyses confirm Olpidium as the closest living zoosporic fungus to the non-flagellated, terrestrial fungi.</title>
        <authorList>
            <person name="Chang Y."/>
            <person name="Rochon D."/>
            <person name="Sekimoto S."/>
            <person name="Wang Y."/>
            <person name="Chovatia M."/>
            <person name="Sandor L."/>
            <person name="Salamov A."/>
            <person name="Grigoriev I.V."/>
            <person name="Stajich J.E."/>
            <person name="Spatafora J.W."/>
        </authorList>
    </citation>
    <scope>NUCLEOTIDE SEQUENCE [LARGE SCALE GENOMIC DNA]</scope>
    <source>
        <strain evidence="1">S191</strain>
    </source>
</reference>
<evidence type="ECO:0000313" key="2">
    <source>
        <dbReference type="Proteomes" id="UP000673691"/>
    </source>
</evidence>
<proteinExistence type="predicted"/>
<gene>
    <name evidence="1" type="ORF">BJ554DRAFT_4910</name>
</gene>
<keyword evidence="2" id="KW-1185">Reference proteome</keyword>
<organism evidence="1 2">
    <name type="scientific">Olpidium bornovanus</name>
    <dbReference type="NCBI Taxonomy" id="278681"/>
    <lineage>
        <taxon>Eukaryota</taxon>
        <taxon>Fungi</taxon>
        <taxon>Fungi incertae sedis</taxon>
        <taxon>Olpidiomycota</taxon>
        <taxon>Olpidiomycotina</taxon>
        <taxon>Olpidiomycetes</taxon>
        <taxon>Olpidiales</taxon>
        <taxon>Olpidiaceae</taxon>
        <taxon>Olpidium</taxon>
    </lineage>
</organism>
<evidence type="ECO:0000313" key="1">
    <source>
        <dbReference type="EMBL" id="KAG5455610.1"/>
    </source>
</evidence>
<accession>A0A8H7ZM13</accession>
<protein>
    <submittedName>
        <fullName evidence="1">Uncharacterized protein</fullName>
    </submittedName>
</protein>
<dbReference type="Proteomes" id="UP000673691">
    <property type="component" value="Unassembled WGS sequence"/>
</dbReference>
<dbReference type="EMBL" id="JAEFCI010013073">
    <property type="protein sequence ID" value="KAG5455610.1"/>
    <property type="molecule type" value="Genomic_DNA"/>
</dbReference>
<name>A0A8H7ZM13_9FUNG</name>
<sequence length="131" mass="14259">MLQRIAGSGRRHGRRPRGRSYGLGVAFLVARPLRGRPTCSCCPMPLKILIRPGRLAGVRVRHTQILSAAAPRGAADPRFRSKELDGLSHPVPPVAGRRLWATAKSLLSCFFFSSLEHVHEELGSNRGGSIS</sequence>